<organism evidence="2">
    <name type="scientific">Verticillium alfalfae (strain VaMs.102 / ATCC MYA-4576 / FGSC 10136)</name>
    <name type="common">Verticillium wilt of alfalfa</name>
    <name type="synonym">Verticillium albo-atrum</name>
    <dbReference type="NCBI Taxonomy" id="526221"/>
    <lineage>
        <taxon>Eukaryota</taxon>
        <taxon>Fungi</taxon>
        <taxon>Dikarya</taxon>
        <taxon>Ascomycota</taxon>
        <taxon>Pezizomycotina</taxon>
        <taxon>Sordariomycetes</taxon>
        <taxon>Hypocreomycetidae</taxon>
        <taxon>Glomerellales</taxon>
        <taxon>Plectosphaerellaceae</taxon>
        <taxon>Verticillium</taxon>
    </lineage>
</organism>
<dbReference type="AlphaFoldDB" id="C9SSR3"/>
<protein>
    <submittedName>
        <fullName evidence="1">Uncharacterized protein</fullName>
    </submittedName>
</protein>
<sequence length="103" mass="10211">MMETTIFSKVGGDVTLATPAAAAGTRVLPLYPGADNVEAGLFGKVNGFLVHDGVEAARELRNVGYPGVGGDLAGKAGGSEGGSLLVCRAAEGLAVPETPADVL</sequence>
<accession>C9SSR3</accession>
<dbReference type="KEGG" id="val:VDBG_07938"/>
<dbReference type="Proteomes" id="UP000008698">
    <property type="component" value="Unassembled WGS sequence"/>
</dbReference>
<name>C9SSR3_VERA1</name>
<dbReference type="RefSeq" id="XP_003001679.1">
    <property type="nucleotide sequence ID" value="XM_003001633.1"/>
</dbReference>
<evidence type="ECO:0000313" key="1">
    <source>
        <dbReference type="EMBL" id="EEY21828.1"/>
    </source>
</evidence>
<proteinExistence type="predicted"/>
<dbReference type="EMBL" id="DS985224">
    <property type="protein sequence ID" value="EEY21828.1"/>
    <property type="molecule type" value="Genomic_DNA"/>
</dbReference>
<keyword evidence="2" id="KW-1185">Reference proteome</keyword>
<evidence type="ECO:0000313" key="2">
    <source>
        <dbReference type="Proteomes" id="UP000008698"/>
    </source>
</evidence>
<gene>
    <name evidence="1" type="ORF">VDBG_07938</name>
</gene>
<dbReference type="GeneID" id="9529736"/>
<reference evidence="2" key="1">
    <citation type="journal article" date="2011" name="PLoS Pathog.">
        <title>Comparative genomics yields insights into niche adaptation of plant vascular wilt pathogens.</title>
        <authorList>
            <person name="Klosterman S.J."/>
            <person name="Subbarao K.V."/>
            <person name="Kang S."/>
            <person name="Veronese P."/>
            <person name="Gold S.E."/>
            <person name="Thomma B.P.H.J."/>
            <person name="Chen Z."/>
            <person name="Henrissat B."/>
            <person name="Lee Y.-H."/>
            <person name="Park J."/>
            <person name="Garcia-Pedrajas M.D."/>
            <person name="Barbara D.J."/>
            <person name="Anchieta A."/>
            <person name="de Jonge R."/>
            <person name="Santhanam P."/>
            <person name="Maruthachalam K."/>
            <person name="Atallah Z."/>
            <person name="Amyotte S.G."/>
            <person name="Paz Z."/>
            <person name="Inderbitzin P."/>
            <person name="Hayes R.J."/>
            <person name="Heiman D.I."/>
            <person name="Young S."/>
            <person name="Zeng Q."/>
            <person name="Engels R."/>
            <person name="Galagan J."/>
            <person name="Cuomo C.A."/>
            <person name="Dobinson K.F."/>
            <person name="Ma L.-J."/>
        </authorList>
    </citation>
    <scope>NUCLEOTIDE SEQUENCE [LARGE SCALE GENOMIC DNA]</scope>
    <source>
        <strain evidence="2">VaMs.102 / ATCC MYA-4576 / FGSC 10136</strain>
    </source>
</reference>
<dbReference type="HOGENOM" id="CLU_2265756_0_0_1"/>